<dbReference type="PROSITE" id="PS01359">
    <property type="entry name" value="ZF_PHD_1"/>
    <property type="match status" value="1"/>
</dbReference>
<dbReference type="InterPro" id="IPR013083">
    <property type="entry name" value="Znf_RING/FYVE/PHD"/>
</dbReference>
<organism evidence="9 10">
    <name type="scientific">Chara braunii</name>
    <name type="common">Braun's stonewort</name>
    <dbReference type="NCBI Taxonomy" id="69332"/>
    <lineage>
        <taxon>Eukaryota</taxon>
        <taxon>Viridiplantae</taxon>
        <taxon>Streptophyta</taxon>
        <taxon>Charophyceae</taxon>
        <taxon>Charales</taxon>
        <taxon>Characeae</taxon>
        <taxon>Chara</taxon>
    </lineage>
</organism>
<keyword evidence="4" id="KW-0805">Transcription regulation</keyword>
<protein>
    <recommendedName>
        <fullName evidence="8">Zinc finger PHD-type domain-containing protein</fullName>
    </recommendedName>
</protein>
<evidence type="ECO:0000256" key="7">
    <source>
        <dbReference type="SAM" id="Phobius"/>
    </source>
</evidence>
<feature type="domain" description="Zinc finger PHD-type" evidence="8">
    <location>
        <begin position="806"/>
        <end position="852"/>
    </location>
</feature>
<dbReference type="SMART" id="SM00249">
    <property type="entry name" value="PHD"/>
    <property type="match status" value="1"/>
</dbReference>
<dbReference type="Gene3D" id="3.30.40.10">
    <property type="entry name" value="Zinc/RING finger domain, C3HC4 (zinc finger)"/>
    <property type="match status" value="1"/>
</dbReference>
<dbReference type="PANTHER" id="PTHR46201:SF9">
    <property type="entry name" value="PHD FINGER PROTEIN MALE MEIOCYTE DEATH 1"/>
    <property type="match status" value="1"/>
</dbReference>
<accession>A0A388K4L9</accession>
<evidence type="ECO:0000256" key="5">
    <source>
        <dbReference type="ARBA" id="ARBA00023163"/>
    </source>
</evidence>
<dbReference type="Pfam" id="PF25565">
    <property type="entry name" value="Ubiquitin_At1g33420"/>
    <property type="match status" value="1"/>
</dbReference>
<dbReference type="InterPro" id="IPR001965">
    <property type="entry name" value="Znf_PHD"/>
</dbReference>
<feature type="region of interest" description="Disordered" evidence="6">
    <location>
        <begin position="541"/>
        <end position="578"/>
    </location>
</feature>
<dbReference type="CDD" id="cd15556">
    <property type="entry name" value="PHD_MMD1_like"/>
    <property type="match status" value="1"/>
</dbReference>
<keyword evidence="1" id="KW-0479">Metal-binding</keyword>
<evidence type="ECO:0000313" key="10">
    <source>
        <dbReference type="Proteomes" id="UP000265515"/>
    </source>
</evidence>
<dbReference type="InterPro" id="IPR058054">
    <property type="entry name" value="Znf_MS1-like"/>
</dbReference>
<evidence type="ECO:0000256" key="3">
    <source>
        <dbReference type="ARBA" id="ARBA00022833"/>
    </source>
</evidence>
<dbReference type="InterPro" id="IPR011011">
    <property type="entry name" value="Znf_FYVE_PHD"/>
</dbReference>
<keyword evidence="10" id="KW-1185">Reference proteome</keyword>
<feature type="transmembrane region" description="Helical" evidence="7">
    <location>
        <begin position="884"/>
        <end position="903"/>
    </location>
</feature>
<dbReference type="STRING" id="69332.A0A388K4L9"/>
<evidence type="ECO:0000313" key="9">
    <source>
        <dbReference type="EMBL" id="GBG64959.1"/>
    </source>
</evidence>
<keyword evidence="7" id="KW-1133">Transmembrane helix</keyword>
<evidence type="ECO:0000259" key="8">
    <source>
        <dbReference type="SMART" id="SM00249"/>
    </source>
</evidence>
<dbReference type="EMBL" id="BFEA01000056">
    <property type="protein sequence ID" value="GBG64959.1"/>
    <property type="molecule type" value="Genomic_DNA"/>
</dbReference>
<dbReference type="GO" id="GO:0008270">
    <property type="term" value="F:zinc ion binding"/>
    <property type="evidence" value="ECO:0007669"/>
    <property type="project" value="UniProtKB-KW"/>
</dbReference>
<evidence type="ECO:0000256" key="1">
    <source>
        <dbReference type="ARBA" id="ARBA00022723"/>
    </source>
</evidence>
<reference evidence="9 10" key="1">
    <citation type="journal article" date="2018" name="Cell">
        <title>The Chara Genome: Secondary Complexity and Implications for Plant Terrestrialization.</title>
        <authorList>
            <person name="Nishiyama T."/>
            <person name="Sakayama H."/>
            <person name="Vries J.D."/>
            <person name="Buschmann H."/>
            <person name="Saint-Marcoux D."/>
            <person name="Ullrich K.K."/>
            <person name="Haas F.B."/>
            <person name="Vanderstraeten L."/>
            <person name="Becker D."/>
            <person name="Lang D."/>
            <person name="Vosolsobe S."/>
            <person name="Rombauts S."/>
            <person name="Wilhelmsson P.K.I."/>
            <person name="Janitza P."/>
            <person name="Kern R."/>
            <person name="Heyl A."/>
            <person name="Rumpler F."/>
            <person name="Villalobos L.I.A.C."/>
            <person name="Clay J.M."/>
            <person name="Skokan R."/>
            <person name="Toyoda A."/>
            <person name="Suzuki Y."/>
            <person name="Kagoshima H."/>
            <person name="Schijlen E."/>
            <person name="Tajeshwar N."/>
            <person name="Catarino B."/>
            <person name="Hetherington A.J."/>
            <person name="Saltykova A."/>
            <person name="Bonnot C."/>
            <person name="Breuninger H."/>
            <person name="Symeonidi A."/>
            <person name="Radhakrishnan G.V."/>
            <person name="Van Nieuwerburgh F."/>
            <person name="Deforce D."/>
            <person name="Chang C."/>
            <person name="Karol K.G."/>
            <person name="Hedrich R."/>
            <person name="Ulvskov P."/>
            <person name="Glockner G."/>
            <person name="Delwiche C.F."/>
            <person name="Petrasek J."/>
            <person name="Van de Peer Y."/>
            <person name="Friml J."/>
            <person name="Beilby M."/>
            <person name="Dolan L."/>
            <person name="Kohara Y."/>
            <person name="Sugano S."/>
            <person name="Fujiyama A."/>
            <person name="Delaux P.-M."/>
            <person name="Quint M."/>
            <person name="TheiBen G."/>
            <person name="Hagemann M."/>
            <person name="Harholt J."/>
            <person name="Dunand C."/>
            <person name="Zachgo S."/>
            <person name="Langdale J."/>
            <person name="Maumus F."/>
            <person name="Straeten D.V.D."/>
            <person name="Gould S.B."/>
            <person name="Rensing S.A."/>
        </authorList>
    </citation>
    <scope>NUCLEOTIDE SEQUENCE [LARGE SCALE GENOMIC DNA]</scope>
    <source>
        <strain evidence="9 10">S276</strain>
    </source>
</reference>
<keyword evidence="3" id="KW-0862">Zinc</keyword>
<sequence>MRRKHRVAPSFPVGRFGEEGYPAEFSGPFRTNIRSLLYEFAVNVTSDPSLFLPEGVSAWTISLEGDQDNNFKLYIFEERIEETKRLYCDHCRIIGWGGHPVTTKRYHFIIPVDQTSESTGGIGIGRGRKRCRHGWNFAGVPTSKCEKCKEEELGRSGNDYVTLDSQCHLLHGLLHANGYGHLLRVNGREGGSKYLCGTQLMDLFDRICSMLCVRRVSVQDVSKKAGLDFCLLHAVAYGQPWYGKWGYKFGRGSFNTTEGEYLDATRRVWSLPLDVVIKELNGADEDLNSIINAYSCLSSERLCTLGDLMRCLLIELRRAKKGQRNTGDECPIALASESPTALASTTKEKDEGKGGWESLDCIKRKMEVDRNAPVDGVVKSPKVTVAAAGPCDWKQSRLEQDCKQRKMEGALERQDCKKRKTEEGRKAPVNGVVKSPKVAAAGPCRWTQSRLEQASQVLVAVLRRRDGQSWISRPALREFARSHVGDTGLLDFVLKGMADLFVGDKVVKRRFNSRTRMYEYLLEDVEEQSGLEVDTVAEESDVLSPSDGSGMGEGGTFSTAPGCMARDPPNLHKNPAAETRCSAGPFPYPAARRRVISYKDVARDLSIVYRKVLGRGKESGMLGVFCKDGRLFESLLWKDIRKAVVTILDTKLFVKDFCEIEGIDTVGDAKVEVEPELDVIRVMCSVSFDDEPLRHQERREVYLRRHMEEGMGRDFPPPELVVLPVDATIADLKRKAGKAFSEVYMMMKGFEVTDIPALATWSDDTLLTATGVIGSEEEGEVLILGYGIDYYSLGRYEGGIDEWVVDCKCGTVDDDGERMVACDSCEVWQHTRCVGISDASPPPDCFVCRACQGQTQTPIGGKSPLSEISKVDDTCIQDGGGSSVFLVAFSAVFLVAFSAVVILSRVLSGVLSGLVRGPSGTSGVSLVFLTSVRAVVVGGVYPAVLYAEKG</sequence>
<comment type="caution">
    <text evidence="9">The sequence shown here is derived from an EMBL/GenBank/DDBJ whole genome shotgun (WGS) entry which is preliminary data.</text>
</comment>
<evidence type="ECO:0000256" key="2">
    <source>
        <dbReference type="ARBA" id="ARBA00022771"/>
    </source>
</evidence>
<evidence type="ECO:0000256" key="4">
    <source>
        <dbReference type="ARBA" id="ARBA00023015"/>
    </source>
</evidence>
<dbReference type="PANTHER" id="PTHR46201">
    <property type="entry name" value="PHD FINGER PROTEIN MALE MEIOCYTE DEATH 1-RELATED"/>
    <property type="match status" value="1"/>
</dbReference>
<dbReference type="Proteomes" id="UP000265515">
    <property type="component" value="Unassembled WGS sequence"/>
</dbReference>
<keyword evidence="7" id="KW-0812">Transmembrane</keyword>
<dbReference type="InterPro" id="IPR020549">
    <property type="entry name" value="YbeY_CS"/>
</dbReference>
<dbReference type="OrthoDB" id="436852at2759"/>
<keyword evidence="2" id="KW-0863">Zinc-finger</keyword>
<gene>
    <name evidence="9" type="ORF">CBR_g48708</name>
</gene>
<keyword evidence="7" id="KW-0472">Membrane</keyword>
<dbReference type="InterPro" id="IPR059080">
    <property type="entry name" value="WHD_PTC1"/>
</dbReference>
<feature type="transmembrane region" description="Helical" evidence="7">
    <location>
        <begin position="924"/>
        <end position="947"/>
    </location>
</feature>
<dbReference type="AlphaFoldDB" id="A0A388K4L9"/>
<evidence type="ECO:0000256" key="6">
    <source>
        <dbReference type="SAM" id="MobiDB-lite"/>
    </source>
</evidence>
<dbReference type="PROSITE" id="PS01306">
    <property type="entry name" value="UPF0054"/>
    <property type="match status" value="1"/>
</dbReference>
<keyword evidence="5" id="KW-0804">Transcription</keyword>
<dbReference type="InterPro" id="IPR019787">
    <property type="entry name" value="Znf_PHD-finger"/>
</dbReference>
<dbReference type="Pfam" id="PF00628">
    <property type="entry name" value="PHD"/>
    <property type="match status" value="1"/>
</dbReference>
<dbReference type="Gramene" id="GBG64959">
    <property type="protein sequence ID" value="GBG64959"/>
    <property type="gene ID" value="CBR_g48708"/>
</dbReference>
<proteinExistence type="predicted"/>
<dbReference type="InterPro" id="IPR019786">
    <property type="entry name" value="Zinc_finger_PHD-type_CS"/>
</dbReference>
<dbReference type="OMA" id="IHLWCHV"/>
<dbReference type="Pfam" id="PF25874">
    <property type="entry name" value="WHD_plant_repro"/>
    <property type="match status" value="1"/>
</dbReference>
<name>A0A388K4L9_CHABU</name>
<dbReference type="InterPro" id="IPR057765">
    <property type="entry name" value="MS1-like_ubiquitin"/>
</dbReference>
<dbReference type="SUPFAM" id="SSF57903">
    <property type="entry name" value="FYVE/PHD zinc finger"/>
    <property type="match status" value="1"/>
</dbReference>